<evidence type="ECO:0000256" key="1">
    <source>
        <dbReference type="ARBA" id="ARBA00000085"/>
    </source>
</evidence>
<evidence type="ECO:0000256" key="3">
    <source>
        <dbReference type="ARBA" id="ARBA00022553"/>
    </source>
</evidence>
<evidence type="ECO:0000313" key="13">
    <source>
        <dbReference type="Proteomes" id="UP001500037"/>
    </source>
</evidence>
<keyword evidence="9" id="KW-0175">Coiled coil</keyword>
<feature type="region of interest" description="Disordered" evidence="10">
    <location>
        <begin position="359"/>
        <end position="383"/>
    </location>
</feature>
<dbReference type="CDD" id="cd16917">
    <property type="entry name" value="HATPase_UhpB-NarQ-NarX-like"/>
    <property type="match status" value="1"/>
</dbReference>
<evidence type="ECO:0000259" key="11">
    <source>
        <dbReference type="SMART" id="SM00387"/>
    </source>
</evidence>
<dbReference type="PANTHER" id="PTHR24421:SF10">
    <property type="entry name" value="NITRATE_NITRITE SENSOR PROTEIN NARQ"/>
    <property type="match status" value="1"/>
</dbReference>
<protein>
    <recommendedName>
        <fullName evidence="2">histidine kinase</fullName>
        <ecNumber evidence="2">2.7.13.3</ecNumber>
    </recommendedName>
</protein>
<keyword evidence="4" id="KW-0808">Transferase</keyword>
<evidence type="ECO:0000313" key="12">
    <source>
        <dbReference type="EMBL" id="GAA1236144.1"/>
    </source>
</evidence>
<keyword evidence="5" id="KW-0547">Nucleotide-binding</keyword>
<evidence type="ECO:0000256" key="5">
    <source>
        <dbReference type="ARBA" id="ARBA00022741"/>
    </source>
</evidence>
<dbReference type="EMBL" id="BAAALF010000039">
    <property type="protein sequence ID" value="GAA1236144.1"/>
    <property type="molecule type" value="Genomic_DNA"/>
</dbReference>
<keyword evidence="7" id="KW-0067">ATP-binding</keyword>
<name>A0ABN1W9C8_9ACTN</name>
<feature type="domain" description="Histidine kinase/HSP90-like ATPase" evidence="11">
    <location>
        <begin position="320"/>
        <end position="416"/>
    </location>
</feature>
<dbReference type="RefSeq" id="WP_344441809.1">
    <property type="nucleotide sequence ID" value="NZ_BAAALF010000039.1"/>
</dbReference>
<dbReference type="InterPro" id="IPR055558">
    <property type="entry name" value="DUF7134"/>
</dbReference>
<evidence type="ECO:0000256" key="8">
    <source>
        <dbReference type="ARBA" id="ARBA00023012"/>
    </source>
</evidence>
<evidence type="ECO:0000256" key="9">
    <source>
        <dbReference type="SAM" id="Coils"/>
    </source>
</evidence>
<gene>
    <name evidence="12" type="ORF">GCM10009665_27920</name>
</gene>
<feature type="coiled-coil region" evidence="9">
    <location>
        <begin position="180"/>
        <end position="207"/>
    </location>
</feature>
<dbReference type="GO" id="GO:0016301">
    <property type="term" value="F:kinase activity"/>
    <property type="evidence" value="ECO:0007669"/>
    <property type="project" value="UniProtKB-KW"/>
</dbReference>
<comment type="caution">
    <text evidence="12">The sequence shown here is derived from an EMBL/GenBank/DDBJ whole genome shotgun (WGS) entry which is preliminary data.</text>
</comment>
<keyword evidence="3" id="KW-0597">Phosphoprotein</keyword>
<dbReference type="Pfam" id="PF07730">
    <property type="entry name" value="HisKA_3"/>
    <property type="match status" value="1"/>
</dbReference>
<dbReference type="Proteomes" id="UP001500037">
    <property type="component" value="Unassembled WGS sequence"/>
</dbReference>
<evidence type="ECO:0000256" key="7">
    <source>
        <dbReference type="ARBA" id="ARBA00022840"/>
    </source>
</evidence>
<comment type="catalytic activity">
    <reaction evidence="1">
        <text>ATP + protein L-histidine = ADP + protein N-phospho-L-histidine.</text>
        <dbReference type="EC" id="2.7.13.3"/>
    </reaction>
</comment>
<accession>A0ABN1W9C8</accession>
<evidence type="ECO:0000256" key="10">
    <source>
        <dbReference type="SAM" id="MobiDB-lite"/>
    </source>
</evidence>
<dbReference type="Gene3D" id="1.20.5.1930">
    <property type="match status" value="1"/>
</dbReference>
<keyword evidence="13" id="KW-1185">Reference proteome</keyword>
<evidence type="ECO:0000256" key="2">
    <source>
        <dbReference type="ARBA" id="ARBA00012438"/>
    </source>
</evidence>
<keyword evidence="6 12" id="KW-0418">Kinase</keyword>
<dbReference type="Pfam" id="PF23539">
    <property type="entry name" value="DUF7134"/>
    <property type="match status" value="1"/>
</dbReference>
<dbReference type="InterPro" id="IPR036890">
    <property type="entry name" value="HATPase_C_sf"/>
</dbReference>
<evidence type="ECO:0000256" key="6">
    <source>
        <dbReference type="ARBA" id="ARBA00022777"/>
    </source>
</evidence>
<dbReference type="PANTHER" id="PTHR24421">
    <property type="entry name" value="NITRATE/NITRITE SENSOR PROTEIN NARX-RELATED"/>
    <property type="match status" value="1"/>
</dbReference>
<dbReference type="Pfam" id="PF02518">
    <property type="entry name" value="HATPase_c"/>
    <property type="match status" value="1"/>
</dbReference>
<dbReference type="InterPro" id="IPR050482">
    <property type="entry name" value="Sensor_HK_TwoCompSys"/>
</dbReference>
<sequence length="420" mass="44111">MTEAAAEPGHAQKVLTGPRSTGHAVLAAARAARAVTAARRWASRVPPVVRDSLLPALLLLNIVTTRAPRELPVAVALTAALALPLLWRRRAPLTVVGAVAGAAFVQWLLDVQLPADVALLVALYTAAAHSGRRGTLIAGAVVEAGVLLACLRWATEGAFLTPFVAVTATAVAATVLGVNVRTTRAYLAALEERAARLEREQEQQARLAVAEERTRITREMHDIVTHNLSVMVALTDAAVYAQHRAPHRTTTAMLQISETGRQALTDMRRSLGILRADEPDAQRHPLPGIAQLEALADQMGAAGLPTRLDVHGGHAHVPATAQLTVYRLVQEALTNTLKHTPAGTHATVRIRCSTGSVTVDVTDSGPRPPRPATAPTGHGIPGMRERAAAYGGTLRAGPLPGGGWGVHTRLVLDSAAAVPA</sequence>
<dbReference type="SMART" id="SM00387">
    <property type="entry name" value="HATPase_c"/>
    <property type="match status" value="1"/>
</dbReference>
<reference evidence="12 13" key="1">
    <citation type="journal article" date="2019" name="Int. J. Syst. Evol. Microbiol.">
        <title>The Global Catalogue of Microorganisms (GCM) 10K type strain sequencing project: providing services to taxonomists for standard genome sequencing and annotation.</title>
        <authorList>
            <consortium name="The Broad Institute Genomics Platform"/>
            <consortium name="The Broad Institute Genome Sequencing Center for Infectious Disease"/>
            <person name="Wu L."/>
            <person name="Ma J."/>
        </authorList>
    </citation>
    <scope>NUCLEOTIDE SEQUENCE [LARGE SCALE GENOMIC DNA]</scope>
    <source>
        <strain evidence="12 13">JCM 13004</strain>
    </source>
</reference>
<proteinExistence type="predicted"/>
<keyword evidence="8" id="KW-0902">Two-component regulatory system</keyword>
<dbReference type="Gene3D" id="3.30.565.10">
    <property type="entry name" value="Histidine kinase-like ATPase, C-terminal domain"/>
    <property type="match status" value="1"/>
</dbReference>
<evidence type="ECO:0000256" key="4">
    <source>
        <dbReference type="ARBA" id="ARBA00022679"/>
    </source>
</evidence>
<dbReference type="SUPFAM" id="SSF55874">
    <property type="entry name" value="ATPase domain of HSP90 chaperone/DNA topoisomerase II/histidine kinase"/>
    <property type="match status" value="1"/>
</dbReference>
<organism evidence="12 13">
    <name type="scientific">Kitasatospora nipponensis</name>
    <dbReference type="NCBI Taxonomy" id="258049"/>
    <lineage>
        <taxon>Bacteria</taxon>
        <taxon>Bacillati</taxon>
        <taxon>Actinomycetota</taxon>
        <taxon>Actinomycetes</taxon>
        <taxon>Kitasatosporales</taxon>
        <taxon>Streptomycetaceae</taxon>
        <taxon>Kitasatospora</taxon>
    </lineage>
</organism>
<dbReference type="InterPro" id="IPR003594">
    <property type="entry name" value="HATPase_dom"/>
</dbReference>
<dbReference type="InterPro" id="IPR011712">
    <property type="entry name" value="Sig_transdc_His_kin_sub3_dim/P"/>
</dbReference>
<dbReference type="EC" id="2.7.13.3" evidence="2"/>